<dbReference type="Proteomes" id="UP000470520">
    <property type="component" value="Unassembled WGS sequence"/>
</dbReference>
<comment type="caution">
    <text evidence="1">The sequence shown here is derived from an EMBL/GenBank/DDBJ whole genome shotgun (WGS) entry which is preliminary data.</text>
</comment>
<proteinExistence type="predicted"/>
<dbReference type="AlphaFoldDB" id="A0A7K3QPU2"/>
<reference evidence="1 2" key="1">
    <citation type="submission" date="2020-01" db="EMBL/GenBank/DDBJ databases">
        <title>Insect and environment-associated Actinomycetes.</title>
        <authorList>
            <person name="Currrie C."/>
            <person name="Chevrette M."/>
            <person name="Carlson C."/>
            <person name="Stubbendieck R."/>
            <person name="Wendt-Pienkowski E."/>
        </authorList>
    </citation>
    <scope>NUCLEOTIDE SEQUENCE [LARGE SCALE GENOMIC DNA]</scope>
    <source>
        <strain evidence="1 2">SID7754</strain>
    </source>
</reference>
<name>A0A7K3QPU2_9ACTN</name>
<gene>
    <name evidence="1" type="ORF">G3I21_09330</name>
</gene>
<protein>
    <submittedName>
        <fullName evidence="1">Uncharacterized protein</fullName>
    </submittedName>
</protein>
<evidence type="ECO:0000313" key="1">
    <source>
        <dbReference type="EMBL" id="NEB91919.1"/>
    </source>
</evidence>
<sequence length="69" mass="8185">MHREFLAPDDEEIFDIVGEWSDIQENGARVLTWHSDERDLLLDVHREGATRLEIDISPRIAVRDRLLFR</sequence>
<accession>A0A7K3QPU2</accession>
<dbReference type="RefSeq" id="WP_164187768.1">
    <property type="nucleotide sequence ID" value="NZ_JAAGMR010000117.1"/>
</dbReference>
<evidence type="ECO:0000313" key="2">
    <source>
        <dbReference type="Proteomes" id="UP000470520"/>
    </source>
</evidence>
<dbReference type="EMBL" id="JAAGMR010000117">
    <property type="protein sequence ID" value="NEB91919.1"/>
    <property type="molecule type" value="Genomic_DNA"/>
</dbReference>
<organism evidence="1 2">
    <name type="scientific">Streptomyces bauhiniae</name>
    <dbReference type="NCBI Taxonomy" id="2340725"/>
    <lineage>
        <taxon>Bacteria</taxon>
        <taxon>Bacillati</taxon>
        <taxon>Actinomycetota</taxon>
        <taxon>Actinomycetes</taxon>
        <taxon>Kitasatosporales</taxon>
        <taxon>Streptomycetaceae</taxon>
        <taxon>Streptomyces</taxon>
    </lineage>
</organism>